<dbReference type="EMBL" id="JACJVP010000039">
    <property type="protein sequence ID" value="MBB6673479.1"/>
    <property type="molecule type" value="Genomic_DNA"/>
</dbReference>
<accession>A0A7X0VIA6</accession>
<feature type="signal peptide" evidence="2">
    <location>
        <begin position="1"/>
        <end position="29"/>
    </location>
</feature>
<keyword evidence="2" id="KW-0732">Signal</keyword>
<comment type="caution">
    <text evidence="3">The sequence shown here is derived from an EMBL/GenBank/DDBJ whole genome shotgun (WGS) entry which is preliminary data.</text>
</comment>
<feature type="compositionally biased region" description="Low complexity" evidence="1">
    <location>
        <begin position="307"/>
        <end position="329"/>
    </location>
</feature>
<dbReference type="Proteomes" id="UP000547209">
    <property type="component" value="Unassembled WGS sequence"/>
</dbReference>
<sequence>MKTKWFRSSLAGAFLLSILFGGESPKASAADPISPLPHLAIYYGWPSLVNGAAGNLTTATNTFNQFDLIVFGDGIEHPSHGDNANTKTIMTSLKANGKKVFGYVDLGVSTQNLSIETMKSYVDEWKSMGAYGIFLDDYGFDYGVTRDRQNTMLSYIHSVGLKAFMNAWNIDDALGNLSETGANNPPNTVSGDYYLAESWLVSGNAYQSVSAWSAKADKALNYYRTKGVITAALATNAAGGASSADNTTDKYKMAWWAAAMYGFPFQWTDLWYSASNNTLYYYNNLSTGYGTSFTGDPVHQNNSNVNTRTSNTGTIQVNGNGSSTGTGSFSAGGGGNTYPSITIDGSASDWTGVSTLASGGTTVQILKATNDATDLKLLVQGSSLNVKGQFFIDADNNAGTGYSASGWAANGADFLIENNVVYHNAGAGWSWTALRTLTDSGTNLEFSKNASVVELKVPLSTLGISPGATIRIGYIKNDSATDRLPAANGSLPSITLLP</sequence>
<reference evidence="3 4" key="1">
    <citation type="submission" date="2020-08" db="EMBL/GenBank/DDBJ databases">
        <title>Cohnella phylogeny.</title>
        <authorList>
            <person name="Dunlap C."/>
        </authorList>
    </citation>
    <scope>NUCLEOTIDE SEQUENCE [LARGE SCALE GENOMIC DNA]</scope>
    <source>
        <strain evidence="3 4">DSM 28246</strain>
    </source>
</reference>
<protein>
    <submittedName>
        <fullName evidence="3">Uncharacterized protein</fullName>
    </submittedName>
</protein>
<keyword evidence="4" id="KW-1185">Reference proteome</keyword>
<feature type="region of interest" description="Disordered" evidence="1">
    <location>
        <begin position="307"/>
        <end position="331"/>
    </location>
</feature>
<evidence type="ECO:0000313" key="3">
    <source>
        <dbReference type="EMBL" id="MBB6673479.1"/>
    </source>
</evidence>
<name>A0A7X0VIA6_9BACL</name>
<evidence type="ECO:0000256" key="2">
    <source>
        <dbReference type="SAM" id="SignalP"/>
    </source>
</evidence>
<dbReference type="AlphaFoldDB" id="A0A7X0VIA6"/>
<dbReference type="SUPFAM" id="SSF49344">
    <property type="entry name" value="CBD9-like"/>
    <property type="match status" value="1"/>
</dbReference>
<gene>
    <name evidence="3" type="ORF">H7C19_22630</name>
</gene>
<proteinExistence type="predicted"/>
<evidence type="ECO:0000256" key="1">
    <source>
        <dbReference type="SAM" id="MobiDB-lite"/>
    </source>
</evidence>
<feature type="chain" id="PRO_5031112901" evidence="2">
    <location>
        <begin position="30"/>
        <end position="498"/>
    </location>
</feature>
<dbReference type="RefSeq" id="WP_185671338.1">
    <property type="nucleotide sequence ID" value="NZ_JACJVP010000039.1"/>
</dbReference>
<evidence type="ECO:0000313" key="4">
    <source>
        <dbReference type="Proteomes" id="UP000547209"/>
    </source>
</evidence>
<organism evidence="3 4">
    <name type="scientific">Cohnella nanjingensis</name>
    <dbReference type="NCBI Taxonomy" id="1387779"/>
    <lineage>
        <taxon>Bacteria</taxon>
        <taxon>Bacillati</taxon>
        <taxon>Bacillota</taxon>
        <taxon>Bacilli</taxon>
        <taxon>Bacillales</taxon>
        <taxon>Paenibacillaceae</taxon>
        <taxon>Cohnella</taxon>
    </lineage>
</organism>